<keyword evidence="6" id="KW-0472">Membrane</keyword>
<protein>
    <submittedName>
        <fullName evidence="12">Interleukin 4 receptor</fullName>
    </submittedName>
</protein>
<feature type="domain" description="Interleukin-4 receptor alpha N-terminal" evidence="11">
    <location>
        <begin position="33"/>
        <end position="129"/>
    </location>
</feature>
<proteinExistence type="predicted"/>
<evidence type="ECO:0000256" key="7">
    <source>
        <dbReference type="ARBA" id="ARBA00023157"/>
    </source>
</evidence>
<feature type="compositionally biased region" description="Basic and acidic residues" evidence="9">
    <location>
        <begin position="674"/>
        <end position="690"/>
    </location>
</feature>
<dbReference type="InterPro" id="IPR015319">
    <property type="entry name" value="IL-4_rcpt-alpha_N"/>
</dbReference>
<dbReference type="PANTHER" id="PTHR23037:SF32">
    <property type="entry name" value="INTERLEUKIN-4 RECEPTOR SUBUNIT ALPHA"/>
    <property type="match status" value="1"/>
</dbReference>
<reference evidence="12 13" key="1">
    <citation type="journal article" date="2007" name="Nature">
        <title>Genome of the marsupial Monodelphis domestica reveals innovation in non-coding sequences.</title>
        <authorList>
            <person name="Mikkelsen T.S."/>
            <person name="Wakefield M.J."/>
            <person name="Aken B."/>
            <person name="Amemiya C.T."/>
            <person name="Chang J.L."/>
            <person name="Duke S."/>
            <person name="Garber M."/>
            <person name="Gentles A.J."/>
            <person name="Goodstadt L."/>
            <person name="Heger A."/>
            <person name="Jurka J."/>
            <person name="Kamal M."/>
            <person name="Mauceli E."/>
            <person name="Searle S.M."/>
            <person name="Sharpe T."/>
            <person name="Baker M.L."/>
            <person name="Batzer M.A."/>
            <person name="Benos P.V."/>
            <person name="Belov K."/>
            <person name="Clamp M."/>
            <person name="Cook A."/>
            <person name="Cuff J."/>
            <person name="Das R."/>
            <person name="Davidow L."/>
            <person name="Deakin J.E."/>
            <person name="Fazzari M.J."/>
            <person name="Glass J.L."/>
            <person name="Grabherr M."/>
            <person name="Greally J.M."/>
            <person name="Gu W."/>
            <person name="Hore T.A."/>
            <person name="Huttley G.A."/>
            <person name="Kleber M."/>
            <person name="Jirtle R.L."/>
            <person name="Koina E."/>
            <person name="Lee J.T."/>
            <person name="Mahony S."/>
            <person name="Marra M.A."/>
            <person name="Miller R.D."/>
            <person name="Nicholls R.D."/>
            <person name="Oda M."/>
            <person name="Papenfuss A.T."/>
            <person name="Parra Z.E."/>
            <person name="Pollock D.D."/>
            <person name="Ray D.A."/>
            <person name="Schein J.E."/>
            <person name="Speed T.P."/>
            <person name="Thompson K."/>
            <person name="VandeBerg J.L."/>
            <person name="Wade C.M."/>
            <person name="Walker J.A."/>
            <person name="Waters P.D."/>
            <person name="Webber C."/>
            <person name="Weidman J.R."/>
            <person name="Xie X."/>
            <person name="Zody M.C."/>
            <person name="Baldwin J."/>
            <person name="Abdouelleil A."/>
            <person name="Abdulkadir J."/>
            <person name="Abebe A."/>
            <person name="Abera B."/>
            <person name="Abreu J."/>
            <person name="Acer S.C."/>
            <person name="Aftuck L."/>
            <person name="Alexander A."/>
            <person name="An P."/>
            <person name="Anderson E."/>
            <person name="Anderson S."/>
            <person name="Arachi H."/>
            <person name="Azer M."/>
            <person name="Bachantsang P."/>
            <person name="Barry A."/>
            <person name="Bayul T."/>
            <person name="Berlin A."/>
            <person name="Bessette D."/>
            <person name="Bloom T."/>
            <person name="Bloom T."/>
            <person name="Boguslavskiy L."/>
            <person name="Bonnet C."/>
            <person name="Boukhgalter B."/>
            <person name="Bourzgui I."/>
            <person name="Brown A."/>
            <person name="Cahill P."/>
            <person name="Channer S."/>
            <person name="Cheshatsang Y."/>
            <person name="Chuda L."/>
            <person name="Citroen M."/>
            <person name="Collymore A."/>
            <person name="Cooke P."/>
            <person name="Costello M."/>
            <person name="D'Aco K."/>
            <person name="Daza R."/>
            <person name="De Haan G."/>
            <person name="DeGray S."/>
            <person name="DeMaso C."/>
            <person name="Dhargay N."/>
            <person name="Dooley K."/>
            <person name="Dooley E."/>
            <person name="Doricent M."/>
            <person name="Dorje P."/>
            <person name="Dorjee K."/>
            <person name="Dupes A."/>
            <person name="Elong R."/>
            <person name="Falk J."/>
            <person name="Farina A."/>
            <person name="Faro S."/>
            <person name="Ferguson D."/>
            <person name="Fisher S."/>
            <person name="Foley C.D."/>
            <person name="Franke A."/>
            <person name="Friedrich D."/>
            <person name="Gadbois L."/>
            <person name="Gearin G."/>
            <person name="Gearin C.R."/>
            <person name="Giannoukos G."/>
            <person name="Goode T."/>
            <person name="Graham J."/>
            <person name="Grandbois E."/>
            <person name="Grewal S."/>
            <person name="Gyaltsen K."/>
            <person name="Hafez N."/>
            <person name="Hagos B."/>
            <person name="Hall J."/>
            <person name="Henson C."/>
            <person name="Hollinger A."/>
            <person name="Honan T."/>
            <person name="Huard M.D."/>
            <person name="Hughes L."/>
            <person name="Hurhula B."/>
            <person name="Husby M.E."/>
            <person name="Kamat A."/>
            <person name="Kanga B."/>
            <person name="Kashin S."/>
            <person name="Khazanovich D."/>
            <person name="Kisner P."/>
            <person name="Lance K."/>
            <person name="Lara M."/>
            <person name="Lee W."/>
            <person name="Lennon N."/>
            <person name="Letendre F."/>
            <person name="LeVine R."/>
            <person name="Lipovsky A."/>
            <person name="Liu X."/>
            <person name="Liu J."/>
            <person name="Liu S."/>
            <person name="Lokyitsang T."/>
            <person name="Lokyitsang Y."/>
            <person name="Lubonja R."/>
            <person name="Lui A."/>
            <person name="MacDonald P."/>
            <person name="Magnisalis V."/>
            <person name="Maru K."/>
            <person name="Matthews C."/>
            <person name="McCusker W."/>
            <person name="McDonough S."/>
            <person name="Mehta T."/>
            <person name="Meldrim J."/>
            <person name="Meneus L."/>
            <person name="Mihai O."/>
            <person name="Mihalev A."/>
            <person name="Mihova T."/>
            <person name="Mittelman R."/>
            <person name="Mlenga V."/>
            <person name="Montmayeur A."/>
            <person name="Mulrain L."/>
            <person name="Navidi A."/>
            <person name="Naylor J."/>
            <person name="Negash T."/>
            <person name="Nguyen T."/>
            <person name="Nguyen N."/>
            <person name="Nicol R."/>
            <person name="Norbu C."/>
            <person name="Norbu N."/>
            <person name="Novod N."/>
            <person name="O'Neill B."/>
            <person name="Osman S."/>
            <person name="Markiewicz E."/>
            <person name="Oyono O.L."/>
            <person name="Patti C."/>
            <person name="Phunkhang P."/>
            <person name="Pierre F."/>
            <person name="Priest M."/>
            <person name="Raghuraman S."/>
            <person name="Rege F."/>
            <person name="Reyes R."/>
            <person name="Rise C."/>
            <person name="Rogov P."/>
            <person name="Ross K."/>
            <person name="Ryan E."/>
            <person name="Settipalli S."/>
            <person name="Shea T."/>
            <person name="Sherpa N."/>
            <person name="Shi L."/>
            <person name="Shih D."/>
            <person name="Sparrow T."/>
            <person name="Spaulding J."/>
            <person name="Stalker J."/>
            <person name="Stange-Thomann N."/>
            <person name="Stavropoulos S."/>
            <person name="Stone C."/>
            <person name="Strader C."/>
            <person name="Tesfaye S."/>
            <person name="Thomson T."/>
            <person name="Thoulutsang Y."/>
            <person name="Thoulutsang D."/>
            <person name="Topham K."/>
            <person name="Topping I."/>
            <person name="Tsamla T."/>
            <person name="Vassiliev H."/>
            <person name="Vo A."/>
            <person name="Wangchuk T."/>
            <person name="Wangdi T."/>
            <person name="Weiand M."/>
            <person name="Wilkinson J."/>
            <person name="Wilson A."/>
            <person name="Yadav S."/>
            <person name="Young G."/>
            <person name="Yu Q."/>
            <person name="Zembek L."/>
            <person name="Zhong D."/>
            <person name="Zimmer A."/>
            <person name="Zwirko Z."/>
            <person name="Jaffe D.B."/>
            <person name="Alvarez P."/>
            <person name="Brockman W."/>
            <person name="Butler J."/>
            <person name="Chin C."/>
            <person name="Gnerre S."/>
            <person name="MacCallum I."/>
            <person name="Graves J.A."/>
            <person name="Ponting C.P."/>
            <person name="Breen M."/>
            <person name="Samollow P.B."/>
            <person name="Lander E.S."/>
            <person name="Lindblad-Toh K."/>
        </authorList>
    </citation>
    <scope>NUCLEOTIDE SEQUENCE [LARGE SCALE GENOMIC DNA]</scope>
</reference>
<dbReference type="GeneTree" id="ENSGT00510000049182"/>
<dbReference type="RefSeq" id="XP_007499548.1">
    <property type="nucleotide sequence ID" value="XM_007499486.2"/>
</dbReference>
<evidence type="ECO:0000256" key="8">
    <source>
        <dbReference type="ARBA" id="ARBA00023170"/>
    </source>
</evidence>
<keyword evidence="7" id="KW-1015">Disulfide bond</keyword>
<dbReference type="AlphaFoldDB" id="K7E6C0"/>
<dbReference type="PANTHER" id="PTHR23037">
    <property type="entry name" value="CYTOKINE RECEPTOR"/>
    <property type="match status" value="1"/>
</dbReference>
<reference evidence="12" key="3">
    <citation type="submission" date="2025-09" db="UniProtKB">
        <authorList>
            <consortium name="Ensembl"/>
        </authorList>
    </citation>
    <scope>IDENTIFICATION</scope>
</reference>
<keyword evidence="5" id="KW-1133">Transmembrane helix</keyword>
<evidence type="ECO:0000256" key="10">
    <source>
        <dbReference type="SAM" id="SignalP"/>
    </source>
</evidence>
<keyword evidence="8" id="KW-0675">Receptor</keyword>
<dbReference type="Proteomes" id="UP000002280">
    <property type="component" value="Chromosome 6"/>
</dbReference>
<dbReference type="Ensembl" id="ENSMODT00000044431.2">
    <property type="protein sequence ID" value="ENSMODP00000041322.1"/>
    <property type="gene ID" value="ENSMODG00000022952.3"/>
</dbReference>
<dbReference type="FunCoup" id="K7E6C0">
    <property type="interactions" value="53"/>
</dbReference>
<dbReference type="Gene3D" id="2.60.40.10">
    <property type="entry name" value="Immunoglobulins"/>
    <property type="match status" value="2"/>
</dbReference>
<organism evidence="12 13">
    <name type="scientific">Monodelphis domestica</name>
    <name type="common">Gray short-tailed opossum</name>
    <dbReference type="NCBI Taxonomy" id="13616"/>
    <lineage>
        <taxon>Eukaryota</taxon>
        <taxon>Metazoa</taxon>
        <taxon>Chordata</taxon>
        <taxon>Craniata</taxon>
        <taxon>Vertebrata</taxon>
        <taxon>Euteleostomi</taxon>
        <taxon>Mammalia</taxon>
        <taxon>Metatheria</taxon>
        <taxon>Didelphimorphia</taxon>
        <taxon>Didelphidae</taxon>
        <taxon>Monodelphis</taxon>
    </lineage>
</organism>
<evidence type="ECO:0000256" key="2">
    <source>
        <dbReference type="ARBA" id="ARBA00022553"/>
    </source>
</evidence>
<evidence type="ECO:0000256" key="1">
    <source>
        <dbReference type="ARBA" id="ARBA00004167"/>
    </source>
</evidence>
<dbReference type="Bgee" id="ENSMODG00000022952">
    <property type="expression patterns" value="Expressed in liver and 17 other cell types or tissues"/>
</dbReference>
<feature type="region of interest" description="Disordered" evidence="9">
    <location>
        <begin position="674"/>
        <end position="707"/>
    </location>
</feature>
<accession>K7E6C0</accession>
<dbReference type="InterPro" id="IPR036116">
    <property type="entry name" value="FN3_sf"/>
</dbReference>
<sequence length="930" mass="104622">MGQPLPAPVCAWWWCLFLWWARCPTWAEFLNSSVNCYSDYDSFFGCEWKTNRPTNCSSEFQLYYNQTNSHLSGNCTAENKRANEVTLPLECVCQNKVSDFAIADMYQLKIQTGKQVLWEKHDFIPFQSVKPRTPTDLVISEAPNDALILTWNSTYSSENTYMNNYFIYEVEIFEKDHMPPVKKWEVFKKPNLTIFAYQLKNKCFHTARVKSKVFDSYTGPWSDWSQTIKWYNEYPEKSLGPLELGVPIFCILILFVNILCYFSVIKIKKVWWDQIPNPAHSHLTAIIIQDSQLSSWRKLHKAKEKKSFPHWKICLSKVFPCLLSHNLTGKEESPHSAKDSHFPLPSKREGWPVEVYRAVLMPEQISVVQSMELYEPEVESEKGDDDDDISFIPSPENSASSFIQNKEALAARFAQTLFFDLIGEETFMSCSNQPSEKYKDLANATESPLKESKDLSQSWANPTGPGSPIFQNGFPSDPHISETVCQSPCQDATSSKIRQPPEPHQEQQQFPSATQMQSTGLALVLEVPQIVADNTGYRSFNSLLAQSMPRTEEELSPPLGLSNWSSEEMAPCCEEPDLQHEMNCSEDSKTSPAHDGEPSSLLQPEEESWEEILRQRVLRQEGAVTCPTILATSGYQCFDNAVKQGNDQNYEAASFNVPKESGYRSFASLLNDTREKTSAETFGDKSESGKGEGGYQPLENLNSSSQETEKGTLLPLFTFGMDLGEEALPQKCQHGPMPSNLLKMYSPNNTSEEEIEKCPLTSDREGTTKHKDTPEGSPSCAKLDFNNSIVYSTLTCHLCGHLKRCQSSGGNYMPLGDAQRTECNCVVENLVILPQPLLKANSSFPLEQMESLESGVPRTSSVEPLGESHSKEESSLGVCVSLLSQDWEDPCGSNPEKCKGITHLKPNPSQSFSPSMADCEHEGNTYMKIS</sequence>
<dbReference type="CTD" id="3566"/>
<evidence type="ECO:0000256" key="6">
    <source>
        <dbReference type="ARBA" id="ARBA00023136"/>
    </source>
</evidence>
<evidence type="ECO:0000259" key="11">
    <source>
        <dbReference type="Pfam" id="PF09238"/>
    </source>
</evidence>
<dbReference type="InterPro" id="IPR003531">
    <property type="entry name" value="Hempt_rcpt_S_F1_CS"/>
</dbReference>
<dbReference type="SUPFAM" id="SSF49265">
    <property type="entry name" value="Fibronectin type III"/>
    <property type="match status" value="2"/>
</dbReference>
<dbReference type="GeneID" id="103092514"/>
<keyword evidence="3" id="KW-0812">Transmembrane</keyword>
<feature type="compositionally biased region" description="Basic and acidic residues" evidence="9">
    <location>
        <begin position="586"/>
        <end position="597"/>
    </location>
</feature>
<dbReference type="GO" id="GO:0035771">
    <property type="term" value="P:interleukin-4-mediated signaling pathway"/>
    <property type="evidence" value="ECO:0000318"/>
    <property type="project" value="GO_Central"/>
</dbReference>
<dbReference type="Pfam" id="PF09238">
    <property type="entry name" value="IL4Ra_N"/>
    <property type="match status" value="1"/>
</dbReference>
<evidence type="ECO:0000313" key="13">
    <source>
        <dbReference type="Proteomes" id="UP000002280"/>
    </source>
</evidence>
<gene>
    <name evidence="12" type="primary">IL4R</name>
</gene>
<dbReference type="PROSITE" id="PS01355">
    <property type="entry name" value="HEMATOPO_REC_S_F1"/>
    <property type="match status" value="1"/>
</dbReference>
<evidence type="ECO:0000256" key="3">
    <source>
        <dbReference type="ARBA" id="ARBA00022692"/>
    </source>
</evidence>
<dbReference type="GO" id="GO:0009897">
    <property type="term" value="C:external side of plasma membrane"/>
    <property type="evidence" value="ECO:0000318"/>
    <property type="project" value="GO_Central"/>
</dbReference>
<comment type="subcellular location">
    <subcellularLocation>
        <location evidence="1">Membrane</location>
        <topology evidence="1">Single-pass membrane protein</topology>
    </subcellularLocation>
</comment>
<dbReference type="InParanoid" id="K7E6C0"/>
<dbReference type="OMA" id="AVCVCHM"/>
<keyword evidence="4 10" id="KW-0732">Signal</keyword>
<dbReference type="OrthoDB" id="8962741at2759"/>
<feature type="signal peptide" evidence="10">
    <location>
        <begin position="1"/>
        <end position="27"/>
    </location>
</feature>
<name>K7E6C0_MONDO</name>
<dbReference type="GO" id="GO:0004913">
    <property type="term" value="F:interleukin-4 receptor activity"/>
    <property type="evidence" value="ECO:0000318"/>
    <property type="project" value="GO_Central"/>
</dbReference>
<dbReference type="InterPro" id="IPR013783">
    <property type="entry name" value="Ig-like_fold"/>
</dbReference>
<dbReference type="HOGENOM" id="CLU_020561_0_0_1"/>
<evidence type="ECO:0000313" key="12">
    <source>
        <dbReference type="Ensembl" id="ENSMODP00000041322.1"/>
    </source>
</evidence>
<evidence type="ECO:0000256" key="9">
    <source>
        <dbReference type="SAM" id="MobiDB-lite"/>
    </source>
</evidence>
<feature type="compositionally biased region" description="Polar residues" evidence="9">
    <location>
        <begin position="483"/>
        <end position="497"/>
    </location>
</feature>
<feature type="chain" id="PRO_5005687495" evidence="10">
    <location>
        <begin position="28"/>
        <end position="930"/>
    </location>
</feature>
<dbReference type="STRING" id="13616.ENSMODP00000041322"/>
<feature type="region of interest" description="Disordered" evidence="9">
    <location>
        <begin position="581"/>
        <end position="607"/>
    </location>
</feature>
<feature type="region of interest" description="Disordered" evidence="9">
    <location>
        <begin position="439"/>
        <end position="514"/>
    </location>
</feature>
<evidence type="ECO:0000256" key="5">
    <source>
        <dbReference type="ARBA" id="ARBA00022989"/>
    </source>
</evidence>
<dbReference type="GO" id="GO:0002532">
    <property type="term" value="P:production of molecular mediator involved in inflammatory response"/>
    <property type="evidence" value="ECO:0007669"/>
    <property type="project" value="InterPro"/>
</dbReference>
<evidence type="ECO:0000256" key="4">
    <source>
        <dbReference type="ARBA" id="ARBA00022729"/>
    </source>
</evidence>
<keyword evidence="2" id="KW-0597">Phosphoprotein</keyword>
<reference evidence="12" key="2">
    <citation type="submission" date="2025-08" db="UniProtKB">
        <authorList>
            <consortium name="Ensembl"/>
        </authorList>
    </citation>
    <scope>IDENTIFICATION</scope>
</reference>
<feature type="region of interest" description="Disordered" evidence="9">
    <location>
        <begin position="850"/>
        <end position="869"/>
    </location>
</feature>
<keyword evidence="13" id="KW-1185">Reference proteome</keyword>
<dbReference type="eggNOG" id="ENOG502S3Y8">
    <property type="taxonomic scope" value="Eukaryota"/>
</dbReference>
<dbReference type="KEGG" id="mdo:103092514"/>